<protein>
    <recommendedName>
        <fullName evidence="1">Glycosyl transferase CAP10 domain-containing protein</fullName>
    </recommendedName>
</protein>
<dbReference type="SMART" id="SM00672">
    <property type="entry name" value="CAP10"/>
    <property type="match status" value="1"/>
</dbReference>
<reference evidence="2 3" key="1">
    <citation type="journal article" date="2023" name="IMA Fungus">
        <title>Comparative genomic study of the Penicillium genus elucidates a diverse pangenome and 15 lateral gene transfer events.</title>
        <authorList>
            <person name="Petersen C."/>
            <person name="Sorensen T."/>
            <person name="Nielsen M.R."/>
            <person name="Sondergaard T.E."/>
            <person name="Sorensen J.L."/>
            <person name="Fitzpatrick D.A."/>
            <person name="Frisvad J.C."/>
            <person name="Nielsen K.L."/>
        </authorList>
    </citation>
    <scope>NUCLEOTIDE SEQUENCE [LARGE SCALE GENOMIC DNA]</scope>
    <source>
        <strain evidence="2 3">IBT 3361</strain>
    </source>
</reference>
<comment type="caution">
    <text evidence="2">The sequence shown here is derived from an EMBL/GenBank/DDBJ whole genome shotgun (WGS) entry which is preliminary data.</text>
</comment>
<keyword evidence="3" id="KW-1185">Reference proteome</keyword>
<accession>A0ABQ8WA61</accession>
<sequence length="456" mass="51626">MFTQRPSFRYLATGAVVSLFILAFLVLGTGSPSLSSQFNIKTQSRPQYCAPPVNSSAGWEFVVERDGNNHGLSEDQCRIAFPKLFVEIDKSSALRENKLVSYKELDSRTVDDGMVRGIIDRGEVSETFALADLGGLDLTYSVQLYIVDYAPMPATASRARATLNSLHRALTAFPDRHLLPSIEFIFTTEDFAEDTTAPSPIWAYSKRDSDTSAWLMPDFGYWAWPEVQIGPYHEVRRRIAAIDDGETAADGTYVPGLQFQEKKKQLVWRGSLATNPPVRSKLLKSALGRSWASVRIIDWDDQNDIRFNLLPIEDHCRYMFLAHTEGRSFSGRGKYLLNCRSVVVSHALEWREAHHAALVSSGPDANYIEVDRDWSDLSRKIDYLIDNPDIAERIANNAVRTFRDRYLTPAAESCYWRQLIRQYSAACDFEPVLFSTARDGKTLPRGIPYDTWLLTH</sequence>
<name>A0ABQ8WA61_PENCH</name>
<organism evidence="2 3">
    <name type="scientific">Penicillium chrysogenum</name>
    <name type="common">Penicillium notatum</name>
    <dbReference type="NCBI Taxonomy" id="5076"/>
    <lineage>
        <taxon>Eukaryota</taxon>
        <taxon>Fungi</taxon>
        <taxon>Dikarya</taxon>
        <taxon>Ascomycota</taxon>
        <taxon>Pezizomycotina</taxon>
        <taxon>Eurotiomycetes</taxon>
        <taxon>Eurotiomycetidae</taxon>
        <taxon>Eurotiales</taxon>
        <taxon>Aspergillaceae</taxon>
        <taxon>Penicillium</taxon>
        <taxon>Penicillium chrysogenum species complex</taxon>
    </lineage>
</organism>
<evidence type="ECO:0000313" key="3">
    <source>
        <dbReference type="Proteomes" id="UP001220256"/>
    </source>
</evidence>
<evidence type="ECO:0000259" key="1">
    <source>
        <dbReference type="SMART" id="SM00672"/>
    </source>
</evidence>
<proteinExistence type="predicted"/>
<gene>
    <name evidence="2" type="ORF">N7505_008504</name>
</gene>
<dbReference type="PANTHER" id="PTHR12203:SF112">
    <property type="entry name" value="DUF821 DOMAIN PROTEIN (AFU_ORTHOLOGUE AFUA_2G14740)"/>
    <property type="match status" value="1"/>
</dbReference>
<dbReference type="Proteomes" id="UP001220256">
    <property type="component" value="Unassembled WGS sequence"/>
</dbReference>
<dbReference type="EMBL" id="JAPVEB010000006">
    <property type="protein sequence ID" value="KAJ5261637.1"/>
    <property type="molecule type" value="Genomic_DNA"/>
</dbReference>
<dbReference type="Pfam" id="PF05686">
    <property type="entry name" value="Glyco_transf_90"/>
    <property type="match status" value="1"/>
</dbReference>
<dbReference type="InterPro" id="IPR051091">
    <property type="entry name" value="O-Glucosyltr/Glycosyltrsf_90"/>
</dbReference>
<dbReference type="InterPro" id="IPR006598">
    <property type="entry name" value="CAP10"/>
</dbReference>
<dbReference type="PANTHER" id="PTHR12203">
    <property type="entry name" value="KDEL LYS-ASP-GLU-LEU CONTAINING - RELATED"/>
    <property type="match status" value="1"/>
</dbReference>
<feature type="domain" description="Glycosyl transferase CAP10" evidence="1">
    <location>
        <begin position="178"/>
        <end position="430"/>
    </location>
</feature>
<evidence type="ECO:0000313" key="2">
    <source>
        <dbReference type="EMBL" id="KAJ5261637.1"/>
    </source>
</evidence>